<keyword evidence="1" id="KW-0808">Transferase</keyword>
<dbReference type="InterPro" id="IPR036890">
    <property type="entry name" value="HATPase_C_sf"/>
</dbReference>
<dbReference type="InterPro" id="IPR011712">
    <property type="entry name" value="Sig_transdc_His_kin_sub3_dim/P"/>
</dbReference>
<organism evidence="9 10">
    <name type="scientific">Dyella flava</name>
    <dbReference type="NCBI Taxonomy" id="1920170"/>
    <lineage>
        <taxon>Bacteria</taxon>
        <taxon>Pseudomonadati</taxon>
        <taxon>Pseudomonadota</taxon>
        <taxon>Gammaproteobacteria</taxon>
        <taxon>Lysobacterales</taxon>
        <taxon>Rhodanobacteraceae</taxon>
        <taxon>Dyella</taxon>
    </lineage>
</organism>
<dbReference type="RefSeq" id="WP_204680046.1">
    <property type="nucleotide sequence ID" value="NZ_BSNR01000017.1"/>
</dbReference>
<dbReference type="InterPro" id="IPR003594">
    <property type="entry name" value="HATPase_dom"/>
</dbReference>
<accession>A0ABS2JZU8</accession>
<proteinExistence type="predicted"/>
<protein>
    <recommendedName>
        <fullName evidence="11">Histidine kinase</fullName>
    </recommendedName>
</protein>
<dbReference type="Proteomes" id="UP001430149">
    <property type="component" value="Unassembled WGS sequence"/>
</dbReference>
<feature type="domain" description="Two component regulator three Y" evidence="7">
    <location>
        <begin position="690"/>
        <end position="750"/>
    </location>
</feature>
<dbReference type="Gene3D" id="3.30.565.10">
    <property type="entry name" value="Histidine kinase-like ATPase, C-terminal domain"/>
    <property type="match status" value="1"/>
</dbReference>
<name>A0ABS2JZU8_9GAMM</name>
<evidence type="ECO:0000256" key="2">
    <source>
        <dbReference type="ARBA" id="ARBA00022777"/>
    </source>
</evidence>
<dbReference type="InterPro" id="IPR050482">
    <property type="entry name" value="Sensor_HK_TwoCompSys"/>
</dbReference>
<gene>
    <name evidence="9" type="ORF">ISP19_03965</name>
</gene>
<keyword evidence="4" id="KW-1133">Transmembrane helix</keyword>
<dbReference type="Pfam" id="PF07730">
    <property type="entry name" value="HisKA_3"/>
    <property type="match status" value="1"/>
</dbReference>
<dbReference type="Gene3D" id="1.20.5.1930">
    <property type="match status" value="1"/>
</dbReference>
<dbReference type="InterPro" id="IPR013783">
    <property type="entry name" value="Ig-like_fold"/>
</dbReference>
<evidence type="ECO:0000256" key="5">
    <source>
        <dbReference type="SAM" id="SignalP"/>
    </source>
</evidence>
<dbReference type="PANTHER" id="PTHR24421">
    <property type="entry name" value="NITRATE/NITRITE SENSOR PROTEIN NARX-RELATED"/>
    <property type="match status" value="1"/>
</dbReference>
<dbReference type="Gene3D" id="2.60.40.10">
    <property type="entry name" value="Immunoglobulins"/>
    <property type="match status" value="1"/>
</dbReference>
<evidence type="ECO:0000256" key="1">
    <source>
        <dbReference type="ARBA" id="ARBA00022679"/>
    </source>
</evidence>
<reference evidence="9" key="1">
    <citation type="submission" date="2020-10" db="EMBL/GenBank/DDBJ databases">
        <title>Phylogeny of dyella-like bacteria.</title>
        <authorList>
            <person name="Fu J."/>
        </authorList>
    </citation>
    <scope>NUCLEOTIDE SEQUENCE</scope>
    <source>
        <strain evidence="9">DHOC52</strain>
    </source>
</reference>
<feature type="domain" description="Signal transduction histidine kinase subgroup 3 dimerisation and phosphoacceptor" evidence="8">
    <location>
        <begin position="797"/>
        <end position="859"/>
    </location>
</feature>
<dbReference type="Pfam" id="PF07495">
    <property type="entry name" value="Y_Y_Y"/>
    <property type="match status" value="1"/>
</dbReference>
<dbReference type="CDD" id="cd16917">
    <property type="entry name" value="HATPase_UhpB-NarQ-NarX-like"/>
    <property type="match status" value="1"/>
</dbReference>
<dbReference type="Pfam" id="PF02518">
    <property type="entry name" value="HATPase_c"/>
    <property type="match status" value="1"/>
</dbReference>
<dbReference type="InterPro" id="IPR015943">
    <property type="entry name" value="WD40/YVTN_repeat-like_dom_sf"/>
</dbReference>
<evidence type="ECO:0000259" key="8">
    <source>
        <dbReference type="Pfam" id="PF07730"/>
    </source>
</evidence>
<keyword evidence="5" id="KW-0732">Signal</keyword>
<feature type="domain" description="Histidine kinase/HSP90-like ATPase" evidence="6">
    <location>
        <begin position="907"/>
        <end position="996"/>
    </location>
</feature>
<dbReference type="InterPro" id="IPR011041">
    <property type="entry name" value="Quinoprot_gluc/sorb_DH_b-prop"/>
</dbReference>
<evidence type="ECO:0000313" key="10">
    <source>
        <dbReference type="Proteomes" id="UP001430149"/>
    </source>
</evidence>
<dbReference type="EMBL" id="JADIKE010000027">
    <property type="protein sequence ID" value="MBM7124526.1"/>
    <property type="molecule type" value="Genomic_DNA"/>
</dbReference>
<sequence>MSRWLSWMVSIAALIGWGAAGAAAVPASIKDYVHTSWTQREGAPADIRALAQTPDGWYWLGTSMGLYRFDGVKFEKRSLFPVESDKSQSVASLLVTRRGDLWVTLSYGGALELTGEDHSQVVTPPGLPSNAATDALAEDAEHDLWALVAGQLYRLHGHQWQLVAKSGAGLPEAPLDDLLVDAAGTVWAFTDTDVFRLRRGQVRFEKSMAAFPKGPQRAMWQTNDGGIWVADDEGERWLNLPDGPDPGTATAVSFQFSSSIRVIDRDGTMWFIDCDAAILCRYPHAKDERGLIDPKVSDADKLTLDDNIMSGLSMTVMVDRNGDIWVGTKAGLDRFRKPLVTVVHFPQPLVYFSVVPNPNGSVWVGTASMGYTDRWWLVDGYNAPHAWGDFIADTTASFRDKDGSILLGGESGLRRFDGKAMASIAVPDAMQDRKIQSILRDGKGRLWIAFRNAPVDQLDGNTWISKGHISALPDWHPISTAVGKDGSAWFGYDDSKVFVLRGNELTRYTRREGVQTGSVTAIWPGSPTLVGGELGLAALAGDRFRMLQTNVPGTLAGITGIVLASDDCYWFNTQAGAVRIRAEDLRRAMQDVNFKMPFQLVDALSGMPGGAQRIRPLPSLTQGVDGRLWFAQMSGLAWMDPRQVPMSLAPLRVVMLDLVSKAGAIPVDGRVGLPEGTHSFRIAYTALAAYLPERVTFRYRLVGAGSDWQFVGTDRVANFAGLGPGHYRFELEASEDGSPWTSPSVLPITIAPAFYQTIWFGIVCALVLLIGVVLITRRHTRLSNQRLLARVQIRHAERERIARDLHDTLLQGVQGLILRVHAAASQLSPEHPVSTSIERALERGEDILVEGRNRLHDLRLGMTGINELVTRITGFAEQCSADYPARVNVIANDSEQAIDPVVGEEAFLIAREALLNAFKHAHASDISVEVGHGGKGISMVIRDNGSGFNADVKPSSPQSRCWGLVGMRERASSIGAEFAIKSKVGQGTEVSLWIPANAVYAGGR</sequence>
<feature type="signal peptide" evidence="5">
    <location>
        <begin position="1"/>
        <end position="22"/>
    </location>
</feature>
<keyword evidence="10" id="KW-1185">Reference proteome</keyword>
<feature type="chain" id="PRO_5046897150" description="Histidine kinase" evidence="5">
    <location>
        <begin position="23"/>
        <end position="1004"/>
    </location>
</feature>
<evidence type="ECO:0000256" key="3">
    <source>
        <dbReference type="ARBA" id="ARBA00023012"/>
    </source>
</evidence>
<keyword evidence="4" id="KW-0472">Membrane</keyword>
<evidence type="ECO:0008006" key="11">
    <source>
        <dbReference type="Google" id="ProtNLM"/>
    </source>
</evidence>
<keyword evidence="4" id="KW-0812">Transmembrane</keyword>
<keyword evidence="2" id="KW-0418">Kinase</keyword>
<evidence type="ECO:0000256" key="4">
    <source>
        <dbReference type="SAM" id="Phobius"/>
    </source>
</evidence>
<feature type="transmembrane region" description="Helical" evidence="4">
    <location>
        <begin position="753"/>
        <end position="776"/>
    </location>
</feature>
<dbReference type="SUPFAM" id="SSF50952">
    <property type="entry name" value="Soluble quinoprotein glucose dehydrogenase"/>
    <property type="match status" value="1"/>
</dbReference>
<dbReference type="Gene3D" id="2.130.10.10">
    <property type="entry name" value="YVTN repeat-like/Quinoprotein amine dehydrogenase"/>
    <property type="match status" value="3"/>
</dbReference>
<comment type="caution">
    <text evidence="9">The sequence shown here is derived from an EMBL/GenBank/DDBJ whole genome shotgun (WGS) entry which is preliminary data.</text>
</comment>
<evidence type="ECO:0000259" key="7">
    <source>
        <dbReference type="Pfam" id="PF07495"/>
    </source>
</evidence>
<dbReference type="PANTHER" id="PTHR24421:SF62">
    <property type="entry name" value="SENSORY TRANSDUCTION HISTIDINE KINASE"/>
    <property type="match status" value="1"/>
</dbReference>
<dbReference type="SUPFAM" id="SSF55874">
    <property type="entry name" value="ATPase domain of HSP90 chaperone/DNA topoisomerase II/histidine kinase"/>
    <property type="match status" value="1"/>
</dbReference>
<evidence type="ECO:0000313" key="9">
    <source>
        <dbReference type="EMBL" id="MBM7124526.1"/>
    </source>
</evidence>
<dbReference type="SUPFAM" id="SSF63829">
    <property type="entry name" value="Calcium-dependent phosphotriesterase"/>
    <property type="match status" value="1"/>
</dbReference>
<dbReference type="InterPro" id="IPR011123">
    <property type="entry name" value="Y_Y_Y"/>
</dbReference>
<keyword evidence="3" id="KW-0902">Two-component regulatory system</keyword>
<evidence type="ECO:0000259" key="6">
    <source>
        <dbReference type="Pfam" id="PF02518"/>
    </source>
</evidence>